<evidence type="ECO:0000313" key="1">
    <source>
        <dbReference type="EMBL" id="MBX48099.1"/>
    </source>
</evidence>
<name>A0A2P2P0B8_RHIMU</name>
<reference evidence="1" key="1">
    <citation type="submission" date="2018-02" db="EMBL/GenBank/DDBJ databases">
        <title>Rhizophora mucronata_Transcriptome.</title>
        <authorList>
            <person name="Meera S.P."/>
            <person name="Sreeshan A."/>
            <person name="Augustine A."/>
        </authorList>
    </citation>
    <scope>NUCLEOTIDE SEQUENCE</scope>
    <source>
        <tissue evidence="1">Leaf</tissue>
    </source>
</reference>
<accession>A0A2P2P0B8</accession>
<dbReference type="AlphaFoldDB" id="A0A2P2P0B8"/>
<proteinExistence type="predicted"/>
<organism evidence="1">
    <name type="scientific">Rhizophora mucronata</name>
    <name type="common">Asiatic mangrove</name>
    <dbReference type="NCBI Taxonomy" id="61149"/>
    <lineage>
        <taxon>Eukaryota</taxon>
        <taxon>Viridiplantae</taxon>
        <taxon>Streptophyta</taxon>
        <taxon>Embryophyta</taxon>
        <taxon>Tracheophyta</taxon>
        <taxon>Spermatophyta</taxon>
        <taxon>Magnoliopsida</taxon>
        <taxon>eudicotyledons</taxon>
        <taxon>Gunneridae</taxon>
        <taxon>Pentapetalae</taxon>
        <taxon>rosids</taxon>
        <taxon>fabids</taxon>
        <taxon>Malpighiales</taxon>
        <taxon>Rhizophoraceae</taxon>
        <taxon>Rhizophora</taxon>
    </lineage>
</organism>
<protein>
    <submittedName>
        <fullName evidence="1">Uncharacterized protein</fullName>
    </submittedName>
</protein>
<dbReference type="EMBL" id="GGEC01067615">
    <property type="protein sequence ID" value="MBX48099.1"/>
    <property type="molecule type" value="Transcribed_RNA"/>
</dbReference>
<sequence>MVGKTQQDLTGNNCKREAITENKGKRCLLIVVLHKHHWLQQKKVLVLHRNG</sequence>